<dbReference type="InterPro" id="IPR018855">
    <property type="entry name" value="Psome_chaperone_1_fun"/>
</dbReference>
<organism evidence="1 2">
    <name type="scientific">Hanseniaspora valbyensis NRRL Y-1626</name>
    <dbReference type="NCBI Taxonomy" id="766949"/>
    <lineage>
        <taxon>Eukaryota</taxon>
        <taxon>Fungi</taxon>
        <taxon>Dikarya</taxon>
        <taxon>Ascomycota</taxon>
        <taxon>Saccharomycotina</taxon>
        <taxon>Saccharomycetes</taxon>
        <taxon>Saccharomycodales</taxon>
        <taxon>Saccharomycodaceae</taxon>
        <taxon>Hanseniaspora</taxon>
    </lineage>
</organism>
<dbReference type="EMBL" id="LXPE01000642">
    <property type="protein sequence ID" value="OBA13455.1"/>
    <property type="molecule type" value="Genomic_DNA"/>
</dbReference>
<dbReference type="OrthoDB" id="3971256at2759"/>
<comment type="caution">
    <text evidence="1">The sequence shown here is derived from an EMBL/GenBank/DDBJ whole genome shotgun (WGS) entry which is preliminary data.</text>
</comment>
<sequence length="263" mass="30725">MSIFKESADENLVQARHILDTQLLPDNSIPRNCLSINDKLPKVKFVRDISKDELFKKLIIIPEKFSKLFLNPIEKYKEKEDIEGRDVFMEIAYLDKEYKVNTFSNKNCKLPIKKRTKILVIDEAFPPIVKNEITLNLIKSFKFNQDNYLSQILAISTSNQVENMKFFNNKSEENLSNCEFVSSYIANLIAYSNKDLKINMNYLILPSEGPVVLPKINFSEISQMCEQLKKSFNIEDTKFVTWKEYAIKMWKIMDGESVNSLYL</sequence>
<proteinExistence type="predicted"/>
<dbReference type="GO" id="GO:0043248">
    <property type="term" value="P:proteasome assembly"/>
    <property type="evidence" value="ECO:0007669"/>
    <property type="project" value="InterPro"/>
</dbReference>
<evidence type="ECO:0000313" key="2">
    <source>
        <dbReference type="Proteomes" id="UP000092321"/>
    </source>
</evidence>
<keyword evidence="2" id="KW-1185">Reference proteome</keyword>
<gene>
    <name evidence="1" type="ORF">HANVADRAFT_112184</name>
</gene>
<name>A0A1B7SAF4_9ASCO</name>
<dbReference type="Proteomes" id="UP000092321">
    <property type="component" value="Unassembled WGS sequence"/>
</dbReference>
<reference evidence="2" key="1">
    <citation type="journal article" date="2016" name="Proc. Natl. Acad. Sci. U.S.A.">
        <title>Comparative genomics of biotechnologically important yeasts.</title>
        <authorList>
            <person name="Riley R."/>
            <person name="Haridas S."/>
            <person name="Wolfe K.H."/>
            <person name="Lopes M.R."/>
            <person name="Hittinger C.T."/>
            <person name="Goeker M."/>
            <person name="Salamov A.A."/>
            <person name="Wisecaver J.H."/>
            <person name="Long T.M."/>
            <person name="Calvey C.H."/>
            <person name="Aerts A.L."/>
            <person name="Barry K.W."/>
            <person name="Choi C."/>
            <person name="Clum A."/>
            <person name="Coughlan A.Y."/>
            <person name="Deshpande S."/>
            <person name="Douglass A.P."/>
            <person name="Hanson S.J."/>
            <person name="Klenk H.-P."/>
            <person name="LaButti K.M."/>
            <person name="Lapidus A."/>
            <person name="Lindquist E.A."/>
            <person name="Lipzen A.M."/>
            <person name="Meier-Kolthoff J.P."/>
            <person name="Ohm R.A."/>
            <person name="Otillar R.P."/>
            <person name="Pangilinan J.L."/>
            <person name="Peng Y."/>
            <person name="Rokas A."/>
            <person name="Rosa C.A."/>
            <person name="Scheuner C."/>
            <person name="Sibirny A.A."/>
            <person name="Slot J.C."/>
            <person name="Stielow J.B."/>
            <person name="Sun H."/>
            <person name="Kurtzman C.P."/>
            <person name="Blackwell M."/>
            <person name="Grigoriev I.V."/>
            <person name="Jeffries T.W."/>
        </authorList>
    </citation>
    <scope>NUCLEOTIDE SEQUENCE [LARGE SCALE GENOMIC DNA]</scope>
    <source>
        <strain evidence="2">NRRL Y-1626</strain>
    </source>
</reference>
<protein>
    <submittedName>
        <fullName evidence="1">Uncharacterized protein</fullName>
    </submittedName>
</protein>
<accession>A0A1B7SAF4</accession>
<dbReference type="Gene3D" id="3.40.50.12120">
    <property type="entry name" value="POC1 chaperone"/>
    <property type="match status" value="1"/>
</dbReference>
<dbReference type="AlphaFoldDB" id="A0A1B7SAF4"/>
<dbReference type="Pfam" id="PF10450">
    <property type="entry name" value="POC1"/>
    <property type="match status" value="1"/>
</dbReference>
<dbReference type="InterPro" id="IPR038605">
    <property type="entry name" value="Pba1_sf"/>
</dbReference>
<evidence type="ECO:0000313" key="1">
    <source>
        <dbReference type="EMBL" id="OBA13455.1"/>
    </source>
</evidence>